<reference evidence="1" key="1">
    <citation type="journal article" date="2023" name="PhytoFront">
        <title>Draft Genome Resources of Seven Strains of Tilletia horrida, Causal Agent of Kernel Smut of Rice.</title>
        <authorList>
            <person name="Khanal S."/>
            <person name="Antony Babu S."/>
            <person name="Zhou X.G."/>
        </authorList>
    </citation>
    <scope>NUCLEOTIDE SEQUENCE</scope>
    <source>
        <strain evidence="1">TX6</strain>
    </source>
</reference>
<dbReference type="Proteomes" id="UP001176517">
    <property type="component" value="Unassembled WGS sequence"/>
</dbReference>
<proteinExistence type="predicted"/>
<organism evidence="1 2">
    <name type="scientific">Tilletia horrida</name>
    <dbReference type="NCBI Taxonomy" id="155126"/>
    <lineage>
        <taxon>Eukaryota</taxon>
        <taxon>Fungi</taxon>
        <taxon>Dikarya</taxon>
        <taxon>Basidiomycota</taxon>
        <taxon>Ustilaginomycotina</taxon>
        <taxon>Exobasidiomycetes</taxon>
        <taxon>Tilletiales</taxon>
        <taxon>Tilletiaceae</taxon>
        <taxon>Tilletia</taxon>
    </lineage>
</organism>
<accession>A0AAN6GIH8</accession>
<comment type="caution">
    <text evidence="1">The sequence shown here is derived from an EMBL/GenBank/DDBJ whole genome shotgun (WGS) entry which is preliminary data.</text>
</comment>
<keyword evidence="2" id="KW-1185">Reference proteome</keyword>
<sequence length="54" mass="5670">ANLLGAVDVVSRIQWDIAASKAIHKIKALLPSGDEAAQQAQSAAKTVKSELSLR</sequence>
<gene>
    <name evidence="1" type="ORF">OC846_006618</name>
</gene>
<dbReference type="EMBL" id="JAPDMZ010000441">
    <property type="protein sequence ID" value="KAK0542839.1"/>
    <property type="molecule type" value="Genomic_DNA"/>
</dbReference>
<name>A0AAN6GIH8_9BASI</name>
<evidence type="ECO:0000313" key="1">
    <source>
        <dbReference type="EMBL" id="KAK0542839.1"/>
    </source>
</evidence>
<evidence type="ECO:0000313" key="2">
    <source>
        <dbReference type="Proteomes" id="UP001176517"/>
    </source>
</evidence>
<dbReference type="AlphaFoldDB" id="A0AAN6GIH8"/>
<protein>
    <submittedName>
        <fullName evidence="1">Uncharacterized protein</fullName>
    </submittedName>
</protein>
<feature type="non-terminal residue" evidence="1">
    <location>
        <position position="1"/>
    </location>
</feature>